<reference evidence="2 3" key="1">
    <citation type="submission" date="2014-09" db="EMBL/GenBank/DDBJ databases">
        <authorList>
            <person name="Ellenberger Sabrina"/>
        </authorList>
    </citation>
    <scope>NUCLEOTIDE SEQUENCE [LARGE SCALE GENOMIC DNA]</scope>
    <source>
        <strain evidence="2 3">CBS 412.66</strain>
    </source>
</reference>
<accession>A0A0B7MUG8</accession>
<feature type="region of interest" description="Disordered" evidence="1">
    <location>
        <begin position="214"/>
        <end position="236"/>
    </location>
</feature>
<name>A0A0B7MUG8_9FUNG</name>
<dbReference type="EMBL" id="LN722188">
    <property type="protein sequence ID" value="CEP09711.1"/>
    <property type="molecule type" value="Genomic_DNA"/>
</dbReference>
<protein>
    <submittedName>
        <fullName evidence="2">Uncharacterized protein</fullName>
    </submittedName>
</protein>
<sequence>MVLLPLSPFSYGFKQGCSILKFFDLKQYAHSQNAPIQDNEIHPNFNIFDFTKLKEHGLFQNSFMTDGFSTSFTFLKIVSSNSLPSLTLQDLTPEDLNHCKIWGIGTSVKEVFVAVDDSDRASEVSSNAHHQVLRFSSSEYYKDQGIDVLESGVTSPKTTQMDQISRYIADILDRLERPLTFYGVEFQRLKFLNYMGRQKVHNKLINIFLNGGKKPPRTAEASNDPPAGPSTTRRDKWRKQEFQRTPEDIVPVVCLGDGNFGRRTFRGRPHGLARTLRRLLREAENQGHLISIDINERYTSQDVAVVARKIWTT</sequence>
<evidence type="ECO:0000313" key="2">
    <source>
        <dbReference type="EMBL" id="CEP09711.1"/>
    </source>
</evidence>
<evidence type="ECO:0000256" key="1">
    <source>
        <dbReference type="SAM" id="MobiDB-lite"/>
    </source>
</evidence>
<dbReference type="OrthoDB" id="2289518at2759"/>
<organism evidence="2 3">
    <name type="scientific">Parasitella parasitica</name>
    <dbReference type="NCBI Taxonomy" id="35722"/>
    <lineage>
        <taxon>Eukaryota</taxon>
        <taxon>Fungi</taxon>
        <taxon>Fungi incertae sedis</taxon>
        <taxon>Mucoromycota</taxon>
        <taxon>Mucoromycotina</taxon>
        <taxon>Mucoromycetes</taxon>
        <taxon>Mucorales</taxon>
        <taxon>Mucorineae</taxon>
        <taxon>Mucoraceae</taxon>
        <taxon>Parasitella</taxon>
    </lineage>
</organism>
<dbReference type="Proteomes" id="UP000054107">
    <property type="component" value="Unassembled WGS sequence"/>
</dbReference>
<gene>
    <name evidence="2" type="primary">PARPA_03262.1 scaffold 7241</name>
</gene>
<keyword evidence="3" id="KW-1185">Reference proteome</keyword>
<proteinExistence type="predicted"/>
<evidence type="ECO:0000313" key="3">
    <source>
        <dbReference type="Proteomes" id="UP000054107"/>
    </source>
</evidence>
<dbReference type="AlphaFoldDB" id="A0A0B7MUG8"/>